<feature type="signal peptide" evidence="12">
    <location>
        <begin position="1"/>
        <end position="20"/>
    </location>
</feature>
<dbReference type="InterPro" id="IPR039426">
    <property type="entry name" value="TonB-dep_rcpt-like"/>
</dbReference>
<comment type="caution">
    <text evidence="14">The sequence shown here is derived from an EMBL/GenBank/DDBJ whole genome shotgun (WGS) entry which is preliminary data.</text>
</comment>
<evidence type="ECO:0000256" key="1">
    <source>
        <dbReference type="ARBA" id="ARBA00004571"/>
    </source>
</evidence>
<feature type="region of interest" description="Disordered" evidence="11">
    <location>
        <begin position="69"/>
        <end position="99"/>
    </location>
</feature>
<dbReference type="GO" id="GO:0009279">
    <property type="term" value="C:cell outer membrane"/>
    <property type="evidence" value="ECO:0007669"/>
    <property type="project" value="UniProtKB-SubCell"/>
</dbReference>
<comment type="similarity">
    <text evidence="2">Belongs to the TonB-dependent receptor family. Hemoglobin/haptoglobin binding protein subfamily.</text>
</comment>
<keyword evidence="4" id="KW-1134">Transmembrane beta strand</keyword>
<evidence type="ECO:0000256" key="6">
    <source>
        <dbReference type="ARBA" id="ARBA00022729"/>
    </source>
</evidence>
<evidence type="ECO:0000256" key="8">
    <source>
        <dbReference type="ARBA" id="ARBA00023136"/>
    </source>
</evidence>
<evidence type="ECO:0000259" key="13">
    <source>
        <dbReference type="Pfam" id="PF00593"/>
    </source>
</evidence>
<keyword evidence="9 14" id="KW-0675">Receptor</keyword>
<dbReference type="InterPro" id="IPR000531">
    <property type="entry name" value="Beta-barrel_TonB"/>
</dbReference>
<evidence type="ECO:0000256" key="11">
    <source>
        <dbReference type="SAM" id="MobiDB-lite"/>
    </source>
</evidence>
<evidence type="ECO:0000256" key="5">
    <source>
        <dbReference type="ARBA" id="ARBA00022692"/>
    </source>
</evidence>
<dbReference type="Proteomes" id="UP000484885">
    <property type="component" value="Unassembled WGS sequence"/>
</dbReference>
<evidence type="ECO:0000256" key="10">
    <source>
        <dbReference type="ARBA" id="ARBA00023237"/>
    </source>
</evidence>
<comment type="subcellular location">
    <subcellularLocation>
        <location evidence="1">Cell outer membrane</location>
        <topology evidence="1">Multi-pass membrane protein</topology>
    </subcellularLocation>
</comment>
<gene>
    <name evidence="14" type="ORF">G3I74_00345</name>
</gene>
<dbReference type="Gene3D" id="2.170.130.10">
    <property type="entry name" value="TonB-dependent receptor, plug domain"/>
    <property type="match status" value="1"/>
</dbReference>
<dbReference type="Pfam" id="PF00593">
    <property type="entry name" value="TonB_dep_Rec_b-barrel"/>
    <property type="match status" value="1"/>
</dbReference>
<keyword evidence="5" id="KW-0812">Transmembrane</keyword>
<dbReference type="GO" id="GO:0044718">
    <property type="term" value="P:siderophore transmembrane transport"/>
    <property type="evidence" value="ECO:0007669"/>
    <property type="project" value="TreeGrafter"/>
</dbReference>
<evidence type="ECO:0000256" key="9">
    <source>
        <dbReference type="ARBA" id="ARBA00023170"/>
    </source>
</evidence>
<name>A0A845UQS1_9GAMM</name>
<keyword evidence="8" id="KW-0472">Membrane</keyword>
<keyword evidence="15" id="KW-1185">Reference proteome</keyword>
<protein>
    <submittedName>
        <fullName evidence="14">TonB-dependent receptor</fullName>
    </submittedName>
</protein>
<proteinExistence type="inferred from homology"/>
<keyword evidence="3" id="KW-0813">Transport</keyword>
<keyword evidence="10" id="KW-0998">Cell outer membrane</keyword>
<dbReference type="PANTHER" id="PTHR30069">
    <property type="entry name" value="TONB-DEPENDENT OUTER MEMBRANE RECEPTOR"/>
    <property type="match status" value="1"/>
</dbReference>
<evidence type="ECO:0000256" key="12">
    <source>
        <dbReference type="SAM" id="SignalP"/>
    </source>
</evidence>
<dbReference type="InterPro" id="IPR037066">
    <property type="entry name" value="Plug_dom_sf"/>
</dbReference>
<keyword evidence="7" id="KW-0798">TonB box</keyword>
<evidence type="ECO:0000256" key="4">
    <source>
        <dbReference type="ARBA" id="ARBA00022452"/>
    </source>
</evidence>
<evidence type="ECO:0000256" key="3">
    <source>
        <dbReference type="ARBA" id="ARBA00022448"/>
    </source>
</evidence>
<dbReference type="InterPro" id="IPR036942">
    <property type="entry name" value="Beta-barrel_TonB_sf"/>
</dbReference>
<keyword evidence="6 12" id="KW-0732">Signal</keyword>
<evidence type="ECO:0000256" key="2">
    <source>
        <dbReference type="ARBA" id="ARBA00008143"/>
    </source>
</evidence>
<accession>A0A845UQS1</accession>
<feature type="domain" description="TonB-dependent receptor-like beta-barrel" evidence="13">
    <location>
        <begin position="232"/>
        <end position="563"/>
    </location>
</feature>
<organism evidence="14 15">
    <name type="scientific">Wenzhouxiangella limi</name>
    <dbReference type="NCBI Taxonomy" id="2707351"/>
    <lineage>
        <taxon>Bacteria</taxon>
        <taxon>Pseudomonadati</taxon>
        <taxon>Pseudomonadota</taxon>
        <taxon>Gammaproteobacteria</taxon>
        <taxon>Chromatiales</taxon>
        <taxon>Wenzhouxiangellaceae</taxon>
        <taxon>Wenzhouxiangella</taxon>
    </lineage>
</organism>
<reference evidence="14 15" key="1">
    <citation type="submission" date="2020-02" db="EMBL/GenBank/DDBJ databases">
        <authorList>
            <person name="Zhang X.-Y."/>
        </authorList>
    </citation>
    <scope>NUCLEOTIDE SEQUENCE [LARGE SCALE GENOMIC DNA]</scope>
    <source>
        <strain evidence="14 15">C33</strain>
    </source>
</reference>
<evidence type="ECO:0000313" key="15">
    <source>
        <dbReference type="Proteomes" id="UP000484885"/>
    </source>
</evidence>
<dbReference type="RefSeq" id="WP_164208841.1">
    <property type="nucleotide sequence ID" value="NZ_JAAGSC010000023.1"/>
</dbReference>
<sequence length="688" mass="76419">MKGSVFACFLIALAVQGANAIEAAPSDGPDNRGSSEDTVVYPASFFSGYQPVSARDMVEQVPGFQISDGGRSRGFGGAGGNVLINGERPSSKQDSVSSLLTRVPASRVQRIELIRGNTGRFDASGQAVLVNVVVDNSQRAWTWSTTVEQDLDSGGPTPGGRLSMLDRSGKTTWGAGVSVSTSFVGNTMVERLLVAGTEAERRDEFERRRSQRLQLNANSASTLGGATLRLNSEIVYRASDFLERSTRTPLFERDGTFNLNQQADDTRFEIELGGDLEWRPAPLWEVKLIGLHNSEIVDDENREILIFSPLPPDLRRQSNRDTRQSESIGRVELDWTANAAHLVEFDVETALNTLDNALVLRVGADGELEPVDVPGANNRVEELRADLQLRDTWQLGHFSLESAMGAELSSISQTGVDAPDREFFFLKPSLTLVHAPNERMLNRIQFGREIAQLNFADFISSANFFDDDIERGNPGLEPQQTWAAEISTERRFGAVGVVKMSVFHDWVRDVQDRLPIDDRFEVPGNIGNGRRWGVRAEGTFALDHIGLDQARLDLEARWQDSAVTDPVTGLTRRFSGQRRYVLEGELRQDLVDAGWAWGIESDYVDRAVGFELDELDIDERGVDLEAFIETTRYFGVKMELLIQNILDRRFLRDRTVFNGPRGSSEAAFREVRDLRRGRSVLLTVGGAF</sequence>
<dbReference type="GO" id="GO:0015344">
    <property type="term" value="F:siderophore uptake transmembrane transporter activity"/>
    <property type="evidence" value="ECO:0007669"/>
    <property type="project" value="TreeGrafter"/>
</dbReference>
<evidence type="ECO:0000256" key="7">
    <source>
        <dbReference type="ARBA" id="ARBA00023077"/>
    </source>
</evidence>
<dbReference type="AlphaFoldDB" id="A0A845UQS1"/>
<evidence type="ECO:0000313" key="14">
    <source>
        <dbReference type="EMBL" id="NDY94183.1"/>
    </source>
</evidence>
<feature type="chain" id="PRO_5032725484" evidence="12">
    <location>
        <begin position="21"/>
        <end position="688"/>
    </location>
</feature>
<dbReference type="SUPFAM" id="SSF56935">
    <property type="entry name" value="Porins"/>
    <property type="match status" value="1"/>
</dbReference>
<dbReference type="EMBL" id="JAAGSC010000023">
    <property type="protein sequence ID" value="NDY94183.1"/>
    <property type="molecule type" value="Genomic_DNA"/>
</dbReference>
<dbReference type="PANTHER" id="PTHR30069:SF29">
    <property type="entry name" value="HEMOGLOBIN AND HEMOGLOBIN-HAPTOGLOBIN-BINDING PROTEIN 1-RELATED"/>
    <property type="match status" value="1"/>
</dbReference>
<dbReference type="Gene3D" id="2.40.170.20">
    <property type="entry name" value="TonB-dependent receptor, beta-barrel domain"/>
    <property type="match status" value="1"/>
</dbReference>